<comment type="caution">
    <text evidence="1">The sequence shown here is derived from an EMBL/GenBank/DDBJ whole genome shotgun (WGS) entry which is preliminary data.</text>
</comment>
<protein>
    <submittedName>
        <fullName evidence="1">Uncharacterized protein</fullName>
    </submittedName>
</protein>
<keyword evidence="2" id="KW-1185">Reference proteome</keyword>
<organism evidence="1 2">
    <name type="scientific">Stephania cephalantha</name>
    <dbReference type="NCBI Taxonomy" id="152367"/>
    <lineage>
        <taxon>Eukaryota</taxon>
        <taxon>Viridiplantae</taxon>
        <taxon>Streptophyta</taxon>
        <taxon>Embryophyta</taxon>
        <taxon>Tracheophyta</taxon>
        <taxon>Spermatophyta</taxon>
        <taxon>Magnoliopsida</taxon>
        <taxon>Ranunculales</taxon>
        <taxon>Menispermaceae</taxon>
        <taxon>Menispermoideae</taxon>
        <taxon>Cissampelideae</taxon>
        <taxon>Stephania</taxon>
    </lineage>
</organism>
<name>A0AAP0ES70_9MAGN</name>
<evidence type="ECO:0000313" key="1">
    <source>
        <dbReference type="EMBL" id="KAK9093984.1"/>
    </source>
</evidence>
<sequence length="206" mass="22047">MSSKGGSLSGDLSRRDREMKEFGIRLSGGFEDDQEGVRTMDDDNFIDDTGVDPHDQARQLTTKALSGMRHAEKGHETRESLDILLGKVSLLQSAAEVLSGRGRCETASPAPPPPLRLPFLPRLDGAKQFLGNALLSDFLGAAPPPPLLRLLVLHLANARMRLRTLPTPSTPSTPPFAILDCASGFAFHCLGGLRAMDGPINGGIVL</sequence>
<dbReference type="EMBL" id="JBBNAG010000011">
    <property type="protein sequence ID" value="KAK9093984.1"/>
    <property type="molecule type" value="Genomic_DNA"/>
</dbReference>
<evidence type="ECO:0000313" key="2">
    <source>
        <dbReference type="Proteomes" id="UP001419268"/>
    </source>
</evidence>
<dbReference type="AlphaFoldDB" id="A0AAP0ES70"/>
<proteinExistence type="predicted"/>
<gene>
    <name evidence="1" type="ORF">Scep_025453</name>
</gene>
<dbReference type="Proteomes" id="UP001419268">
    <property type="component" value="Unassembled WGS sequence"/>
</dbReference>
<accession>A0AAP0ES70</accession>
<reference evidence="1 2" key="1">
    <citation type="submission" date="2024-01" db="EMBL/GenBank/DDBJ databases">
        <title>Genome assemblies of Stephania.</title>
        <authorList>
            <person name="Yang L."/>
        </authorList>
    </citation>
    <scope>NUCLEOTIDE SEQUENCE [LARGE SCALE GENOMIC DNA]</scope>
    <source>
        <strain evidence="1">JXDWG</strain>
        <tissue evidence="1">Leaf</tissue>
    </source>
</reference>